<dbReference type="AlphaFoldDB" id="A0A0A8YP85"/>
<name>A0A0A8YP85_ARUDO</name>
<feature type="region of interest" description="Disordered" evidence="1">
    <location>
        <begin position="1"/>
        <end position="31"/>
    </location>
</feature>
<organism evidence="2">
    <name type="scientific">Arundo donax</name>
    <name type="common">Giant reed</name>
    <name type="synonym">Donax arundinaceus</name>
    <dbReference type="NCBI Taxonomy" id="35708"/>
    <lineage>
        <taxon>Eukaryota</taxon>
        <taxon>Viridiplantae</taxon>
        <taxon>Streptophyta</taxon>
        <taxon>Embryophyta</taxon>
        <taxon>Tracheophyta</taxon>
        <taxon>Spermatophyta</taxon>
        <taxon>Magnoliopsida</taxon>
        <taxon>Liliopsida</taxon>
        <taxon>Poales</taxon>
        <taxon>Poaceae</taxon>
        <taxon>PACMAD clade</taxon>
        <taxon>Arundinoideae</taxon>
        <taxon>Arundineae</taxon>
        <taxon>Arundo</taxon>
    </lineage>
</organism>
<accession>A0A0A8YP85</accession>
<protein>
    <submittedName>
        <fullName evidence="2">Uncharacterized protein</fullName>
    </submittedName>
</protein>
<proteinExistence type="predicted"/>
<dbReference type="EMBL" id="GBRH01269964">
    <property type="protein sequence ID" value="JAD27931.1"/>
    <property type="molecule type" value="Transcribed_RNA"/>
</dbReference>
<reference evidence="2" key="1">
    <citation type="submission" date="2014-09" db="EMBL/GenBank/DDBJ databases">
        <authorList>
            <person name="Magalhaes I.L.F."/>
            <person name="Oliveira U."/>
            <person name="Santos F.R."/>
            <person name="Vidigal T.H.D.A."/>
            <person name="Brescovit A.D."/>
            <person name="Santos A.J."/>
        </authorList>
    </citation>
    <scope>NUCLEOTIDE SEQUENCE</scope>
    <source>
        <tissue evidence="2">Shoot tissue taken approximately 20 cm above the soil surface</tissue>
    </source>
</reference>
<feature type="compositionally biased region" description="Low complexity" evidence="1">
    <location>
        <begin position="1"/>
        <end position="20"/>
    </location>
</feature>
<evidence type="ECO:0000256" key="1">
    <source>
        <dbReference type="SAM" id="MobiDB-lite"/>
    </source>
</evidence>
<sequence length="87" mass="9203">MSMAAGTSVTSGTTAAQAADPPAPHPRRPSFTCTTLTRAIIRNPHPATEPTADARIPTRSAARLIRAVRPATEAAEEEELGPRRWCG</sequence>
<evidence type="ECO:0000313" key="2">
    <source>
        <dbReference type="EMBL" id="JAD27931.1"/>
    </source>
</evidence>
<reference evidence="2" key="2">
    <citation type="journal article" date="2015" name="Data Brief">
        <title>Shoot transcriptome of the giant reed, Arundo donax.</title>
        <authorList>
            <person name="Barrero R.A."/>
            <person name="Guerrero F.D."/>
            <person name="Moolhuijzen P."/>
            <person name="Goolsby J.A."/>
            <person name="Tidwell J."/>
            <person name="Bellgard S.E."/>
            <person name="Bellgard M.I."/>
        </authorList>
    </citation>
    <scope>NUCLEOTIDE SEQUENCE</scope>
    <source>
        <tissue evidence="2">Shoot tissue taken approximately 20 cm above the soil surface</tissue>
    </source>
</reference>